<dbReference type="GeneID" id="107219696"/>
<keyword evidence="5" id="KW-0675">Receptor</keyword>
<dbReference type="PROSITE" id="PS00615">
    <property type="entry name" value="C_TYPE_LECTIN_1"/>
    <property type="match status" value="1"/>
</dbReference>
<dbReference type="RefSeq" id="XP_015513494.2">
    <property type="nucleotide sequence ID" value="XM_015658008.2"/>
</dbReference>
<feature type="domain" description="C-type lectin" evidence="3">
    <location>
        <begin position="71"/>
        <end position="193"/>
    </location>
</feature>
<keyword evidence="1" id="KW-1015">Disulfide bond</keyword>
<dbReference type="InParanoid" id="A0A6J0BF40"/>
<feature type="domain" description="C-type lectin" evidence="3">
    <location>
        <begin position="194"/>
        <end position="325"/>
    </location>
</feature>
<evidence type="ECO:0000313" key="4">
    <source>
        <dbReference type="Proteomes" id="UP000829291"/>
    </source>
</evidence>
<dbReference type="PROSITE" id="PS50041">
    <property type="entry name" value="C_TYPE_LECTIN_2"/>
    <property type="match status" value="2"/>
</dbReference>
<name>A0A6J0BF40_NEOLC</name>
<dbReference type="KEGG" id="nlo:107219696"/>
<feature type="chain" id="PRO_5045866185" evidence="2">
    <location>
        <begin position="20"/>
        <end position="330"/>
    </location>
</feature>
<dbReference type="InterPro" id="IPR001304">
    <property type="entry name" value="C-type_lectin-like"/>
</dbReference>
<dbReference type="FunCoup" id="A0A6J0BF40">
    <property type="interactions" value="18"/>
</dbReference>
<dbReference type="OrthoDB" id="7357196at2759"/>
<evidence type="ECO:0000313" key="5">
    <source>
        <dbReference type="RefSeq" id="XP_015513494.2"/>
    </source>
</evidence>
<organism evidence="5">
    <name type="scientific">Neodiprion lecontei</name>
    <name type="common">Redheaded pine sawfly</name>
    <dbReference type="NCBI Taxonomy" id="441921"/>
    <lineage>
        <taxon>Eukaryota</taxon>
        <taxon>Metazoa</taxon>
        <taxon>Ecdysozoa</taxon>
        <taxon>Arthropoda</taxon>
        <taxon>Hexapoda</taxon>
        <taxon>Insecta</taxon>
        <taxon>Pterygota</taxon>
        <taxon>Neoptera</taxon>
        <taxon>Endopterygota</taxon>
        <taxon>Hymenoptera</taxon>
        <taxon>Tenthredinoidea</taxon>
        <taxon>Diprionidae</taxon>
        <taxon>Diprioninae</taxon>
        <taxon>Neodiprion</taxon>
    </lineage>
</organism>
<dbReference type="InterPro" id="IPR050111">
    <property type="entry name" value="C-type_lectin/snaclec_domain"/>
</dbReference>
<dbReference type="Pfam" id="PF00059">
    <property type="entry name" value="Lectin_C"/>
    <property type="match status" value="2"/>
</dbReference>
<evidence type="ECO:0000256" key="1">
    <source>
        <dbReference type="ARBA" id="ARBA00023157"/>
    </source>
</evidence>
<feature type="signal peptide" evidence="2">
    <location>
        <begin position="1"/>
        <end position="19"/>
    </location>
</feature>
<protein>
    <submittedName>
        <fullName evidence="5">Macrophage mannose receptor 1</fullName>
    </submittedName>
</protein>
<accession>A0A6J0BF40</accession>
<dbReference type="SUPFAM" id="SSF56436">
    <property type="entry name" value="C-type lectin-like"/>
    <property type="match status" value="2"/>
</dbReference>
<dbReference type="InterPro" id="IPR018378">
    <property type="entry name" value="C-type_lectin_CS"/>
</dbReference>
<keyword evidence="4" id="KW-1185">Reference proteome</keyword>
<proteinExistence type="predicted"/>
<evidence type="ECO:0000259" key="3">
    <source>
        <dbReference type="PROSITE" id="PS50041"/>
    </source>
</evidence>
<dbReference type="InterPro" id="IPR016187">
    <property type="entry name" value="CTDL_fold"/>
</dbReference>
<evidence type="ECO:0000256" key="2">
    <source>
        <dbReference type="SAM" id="SignalP"/>
    </source>
</evidence>
<dbReference type="CDD" id="cd00037">
    <property type="entry name" value="CLECT"/>
    <property type="match status" value="2"/>
</dbReference>
<gene>
    <name evidence="5" type="primary">LOC107219696</name>
</gene>
<sequence length="330" mass="35985">MAVILFLIQVLPCITLILAQPQCPNVNINFLRSPYDAAYNANLPASPPCLLRGQSVTKRDDYTYTSGIGGYKVHTRAVLWNEARITCEEEGGHLAIFNSVAEANVVTQLYKKSPAITGSPLPQFAGIGFHDLYREGQYVTIHGQTLAKAGFTQWAPGQPDNIYDGKPENCGSLDKNGGLNDIGCDVPIGFVCELPAYCYTPGIGGHKFHTKATTWNMARKLCESEGAHLAIVNSAKEAEVIGNLFTKSGPHFGSEDSKYAHIGFHDLYEEGEFVTIDGKSLETVGFYEWRNGGPNNANNEDCGSVDKNGRLNDIHCTKFVAFVCELPDVN</sequence>
<dbReference type="Proteomes" id="UP000829291">
    <property type="component" value="Chromosome 2"/>
</dbReference>
<dbReference type="SMART" id="SM00034">
    <property type="entry name" value="CLECT"/>
    <property type="match status" value="2"/>
</dbReference>
<reference evidence="5" key="1">
    <citation type="submission" date="2025-08" db="UniProtKB">
        <authorList>
            <consortium name="RefSeq"/>
        </authorList>
    </citation>
    <scope>IDENTIFICATION</scope>
    <source>
        <tissue evidence="5">Thorax and Abdomen</tissue>
    </source>
</reference>
<dbReference type="PANTHER" id="PTHR22803">
    <property type="entry name" value="MANNOSE, PHOSPHOLIPASE, LECTIN RECEPTOR RELATED"/>
    <property type="match status" value="1"/>
</dbReference>
<keyword evidence="2" id="KW-0732">Signal</keyword>
<dbReference type="InterPro" id="IPR016186">
    <property type="entry name" value="C-type_lectin-like/link_sf"/>
</dbReference>
<dbReference type="Gene3D" id="3.10.100.10">
    <property type="entry name" value="Mannose-Binding Protein A, subunit A"/>
    <property type="match status" value="2"/>
</dbReference>